<feature type="non-terminal residue" evidence="1">
    <location>
        <position position="1"/>
    </location>
</feature>
<sequence>CSKSYCCANGPTSCVYNNVACTCGGPNAAGGGASFLCPNCVGQGPSTYYSGGTCFYNGWYYSGC</sequence>
<dbReference type="AlphaFoldDB" id="A0A815VUV7"/>
<protein>
    <submittedName>
        <fullName evidence="1">Uncharacterized protein</fullName>
    </submittedName>
</protein>
<organism evidence="1 2">
    <name type="scientific">Adineta steineri</name>
    <dbReference type="NCBI Taxonomy" id="433720"/>
    <lineage>
        <taxon>Eukaryota</taxon>
        <taxon>Metazoa</taxon>
        <taxon>Spiralia</taxon>
        <taxon>Gnathifera</taxon>
        <taxon>Rotifera</taxon>
        <taxon>Eurotatoria</taxon>
        <taxon>Bdelloidea</taxon>
        <taxon>Adinetida</taxon>
        <taxon>Adinetidae</taxon>
        <taxon>Adineta</taxon>
    </lineage>
</organism>
<dbReference type="Proteomes" id="UP000663845">
    <property type="component" value="Unassembled WGS sequence"/>
</dbReference>
<accession>A0A815VUV7</accession>
<evidence type="ECO:0000313" key="2">
    <source>
        <dbReference type="Proteomes" id="UP000663845"/>
    </source>
</evidence>
<reference evidence="1" key="1">
    <citation type="submission" date="2021-02" db="EMBL/GenBank/DDBJ databases">
        <authorList>
            <person name="Nowell W R."/>
        </authorList>
    </citation>
    <scope>NUCLEOTIDE SEQUENCE</scope>
</reference>
<evidence type="ECO:0000313" key="1">
    <source>
        <dbReference type="EMBL" id="CAF1535138.1"/>
    </source>
</evidence>
<dbReference type="EMBL" id="CAJNOG010003734">
    <property type="protein sequence ID" value="CAF1535138.1"/>
    <property type="molecule type" value="Genomic_DNA"/>
</dbReference>
<proteinExistence type="predicted"/>
<comment type="caution">
    <text evidence="1">The sequence shown here is derived from an EMBL/GenBank/DDBJ whole genome shotgun (WGS) entry which is preliminary data.</text>
</comment>
<name>A0A815VUV7_9BILA</name>
<gene>
    <name evidence="1" type="ORF">JYZ213_LOCUS45374</name>
</gene>